<dbReference type="EMBL" id="KI673263">
    <property type="protein sequence ID" value="ETL38493.1"/>
    <property type="molecule type" value="Genomic_DNA"/>
</dbReference>
<accession>W2IYL6</accession>
<reference evidence="1" key="1">
    <citation type="submission" date="2013-11" db="EMBL/GenBank/DDBJ databases">
        <title>The Genome Sequence of Phytophthora parasitica CJ05E6.</title>
        <authorList>
            <consortium name="The Broad Institute Genomics Platform"/>
            <person name="Russ C."/>
            <person name="Tyler B."/>
            <person name="Panabieres F."/>
            <person name="Shan W."/>
            <person name="Tripathy S."/>
            <person name="Grunwald N."/>
            <person name="Machado M."/>
            <person name="Johnson C.S."/>
            <person name="Arredondo F."/>
            <person name="Hong C."/>
            <person name="Coffey M."/>
            <person name="Young S.K."/>
            <person name="Zeng Q."/>
            <person name="Gargeya S."/>
            <person name="Fitzgerald M."/>
            <person name="Abouelleil A."/>
            <person name="Alvarado L."/>
            <person name="Chapman S.B."/>
            <person name="Gainer-Dewar J."/>
            <person name="Goldberg J."/>
            <person name="Griggs A."/>
            <person name="Gujja S."/>
            <person name="Hansen M."/>
            <person name="Howarth C."/>
            <person name="Imamovic A."/>
            <person name="Ireland A."/>
            <person name="Larimer J."/>
            <person name="McCowan C."/>
            <person name="Murphy C."/>
            <person name="Pearson M."/>
            <person name="Poon T.W."/>
            <person name="Priest M."/>
            <person name="Roberts A."/>
            <person name="Saif S."/>
            <person name="Shea T."/>
            <person name="Sykes S."/>
            <person name="Wortman J."/>
            <person name="Nusbaum C."/>
            <person name="Birren B."/>
        </authorList>
    </citation>
    <scope>NUCLEOTIDE SEQUENCE [LARGE SCALE GENOMIC DNA]</scope>
    <source>
        <strain evidence="1">CJ05E6</strain>
    </source>
</reference>
<organism evidence="1">
    <name type="scientific">Phytophthora nicotianae</name>
    <name type="common">Potato buckeye rot agent</name>
    <name type="synonym">Phytophthora parasitica</name>
    <dbReference type="NCBI Taxonomy" id="4792"/>
    <lineage>
        <taxon>Eukaryota</taxon>
        <taxon>Sar</taxon>
        <taxon>Stramenopiles</taxon>
        <taxon>Oomycota</taxon>
        <taxon>Peronosporomycetes</taxon>
        <taxon>Peronosporales</taxon>
        <taxon>Peronosporaceae</taxon>
        <taxon>Phytophthora</taxon>
    </lineage>
</organism>
<proteinExistence type="predicted"/>
<evidence type="ECO:0000313" key="1">
    <source>
        <dbReference type="EMBL" id="ETL38493.1"/>
    </source>
</evidence>
<dbReference type="Proteomes" id="UP000053864">
    <property type="component" value="Unassembled WGS sequence"/>
</dbReference>
<protein>
    <submittedName>
        <fullName evidence="1">Uncharacterized protein</fullName>
    </submittedName>
</protein>
<dbReference type="AlphaFoldDB" id="W2IYL6"/>
<name>W2IYL6_PHYNI</name>
<gene>
    <name evidence="1" type="ORF">L916_09932</name>
</gene>
<sequence length="38" mass="4409">MRGSFAAFQILQHGTYVRTAKELTTMVKNHLEVFTLIR</sequence>